<organism evidence="2 3">
    <name type="scientific">Microthyrium microscopicum</name>
    <dbReference type="NCBI Taxonomy" id="703497"/>
    <lineage>
        <taxon>Eukaryota</taxon>
        <taxon>Fungi</taxon>
        <taxon>Dikarya</taxon>
        <taxon>Ascomycota</taxon>
        <taxon>Pezizomycotina</taxon>
        <taxon>Dothideomycetes</taxon>
        <taxon>Dothideomycetes incertae sedis</taxon>
        <taxon>Microthyriales</taxon>
        <taxon>Microthyriaceae</taxon>
        <taxon>Microthyrium</taxon>
    </lineage>
</organism>
<feature type="compositionally biased region" description="Polar residues" evidence="1">
    <location>
        <begin position="14"/>
        <end position="38"/>
    </location>
</feature>
<dbReference type="AlphaFoldDB" id="A0A6A6UDL0"/>
<feature type="region of interest" description="Disordered" evidence="1">
    <location>
        <begin position="70"/>
        <end position="104"/>
    </location>
</feature>
<proteinExistence type="predicted"/>
<dbReference type="OrthoDB" id="3944830at2759"/>
<evidence type="ECO:0000256" key="1">
    <source>
        <dbReference type="SAM" id="MobiDB-lite"/>
    </source>
</evidence>
<feature type="region of interest" description="Disordered" evidence="1">
    <location>
        <begin position="1"/>
        <end position="38"/>
    </location>
</feature>
<gene>
    <name evidence="2" type="ORF">BT63DRAFT_236166</name>
</gene>
<dbReference type="EMBL" id="MU004234">
    <property type="protein sequence ID" value="KAF2670365.1"/>
    <property type="molecule type" value="Genomic_DNA"/>
</dbReference>
<feature type="region of interest" description="Disordered" evidence="1">
    <location>
        <begin position="381"/>
        <end position="413"/>
    </location>
</feature>
<sequence>MAQKPTAALPDYISLNSPDHLSPAPTMNSQTSNPNEYPQQFTTASWELLLQDAMTNSGTGLKLNEVKAPISDHPMTDAPPESKPTATKDPRLAARESSAGAQNTGDHLAFIANDTQRKTSNGASNGDYNMSDVNATAGAERAEPPKLESIPQFMLFGRSEDELDNVISKKSLLQMPDMVLRRLAAKGEISGPSITMKNYSQAPSMIRMKGYLDNRKYIPFKPRTPLQYMTPGGAVITWERVAFKPEEALRAVQVTQETEKLLEAEIDLYFFAKDLNYDDLRKASMDNIIYQYPKSVRGIWTLVELVFTKAHSADDRLRRHIIDLIEANRKELTSLPPYVQTMLRYVTTKTQLGQTLLDAFVRGAQDAHKQVAELKTREQALKSQAKNTANEKESARPQEPLMRSSPPTTPRNFTEEHWPRNVLHFSELPKLASAINEQYLLVALR</sequence>
<dbReference type="Proteomes" id="UP000799302">
    <property type="component" value="Unassembled WGS sequence"/>
</dbReference>
<name>A0A6A6UDL0_9PEZI</name>
<protein>
    <submittedName>
        <fullName evidence="2">Uncharacterized protein</fullName>
    </submittedName>
</protein>
<evidence type="ECO:0000313" key="3">
    <source>
        <dbReference type="Proteomes" id="UP000799302"/>
    </source>
</evidence>
<keyword evidence="3" id="KW-1185">Reference proteome</keyword>
<reference evidence="2" key="1">
    <citation type="journal article" date="2020" name="Stud. Mycol.">
        <title>101 Dothideomycetes genomes: a test case for predicting lifestyles and emergence of pathogens.</title>
        <authorList>
            <person name="Haridas S."/>
            <person name="Albert R."/>
            <person name="Binder M."/>
            <person name="Bloem J."/>
            <person name="Labutti K."/>
            <person name="Salamov A."/>
            <person name="Andreopoulos B."/>
            <person name="Baker S."/>
            <person name="Barry K."/>
            <person name="Bills G."/>
            <person name="Bluhm B."/>
            <person name="Cannon C."/>
            <person name="Castanera R."/>
            <person name="Culley D."/>
            <person name="Daum C."/>
            <person name="Ezra D."/>
            <person name="Gonzalez J."/>
            <person name="Henrissat B."/>
            <person name="Kuo A."/>
            <person name="Liang C."/>
            <person name="Lipzen A."/>
            <person name="Lutzoni F."/>
            <person name="Magnuson J."/>
            <person name="Mondo S."/>
            <person name="Nolan M."/>
            <person name="Ohm R."/>
            <person name="Pangilinan J."/>
            <person name="Park H.-J."/>
            <person name="Ramirez L."/>
            <person name="Alfaro M."/>
            <person name="Sun H."/>
            <person name="Tritt A."/>
            <person name="Yoshinaga Y."/>
            <person name="Zwiers L.-H."/>
            <person name="Turgeon B."/>
            <person name="Goodwin S."/>
            <person name="Spatafora J."/>
            <person name="Crous P."/>
            <person name="Grigoriev I."/>
        </authorList>
    </citation>
    <scope>NUCLEOTIDE SEQUENCE</scope>
    <source>
        <strain evidence="2">CBS 115976</strain>
    </source>
</reference>
<accession>A0A6A6UDL0</accession>
<evidence type="ECO:0000313" key="2">
    <source>
        <dbReference type="EMBL" id="KAF2670365.1"/>
    </source>
</evidence>